<accession>A0A2H5XDY8</accession>
<organism evidence="2 3">
    <name type="scientific">Candidatus Fervidibacter japonicus</name>
    <dbReference type="NCBI Taxonomy" id="2035412"/>
    <lineage>
        <taxon>Bacteria</taxon>
        <taxon>Candidatus Fervidibacterota</taxon>
        <taxon>Candidatus Fervidibacter</taxon>
    </lineage>
</organism>
<reference evidence="3" key="1">
    <citation type="submission" date="2017-09" db="EMBL/GenBank/DDBJ databases">
        <title>Metaegenomics of thermophilic ammonia-oxidizing enrichment culture.</title>
        <authorList>
            <person name="Kato S."/>
            <person name="Suzuki K."/>
        </authorList>
    </citation>
    <scope>NUCLEOTIDE SEQUENCE [LARGE SCALE GENOMIC DNA]</scope>
</reference>
<dbReference type="Proteomes" id="UP000236173">
    <property type="component" value="Unassembled WGS sequence"/>
</dbReference>
<dbReference type="AlphaFoldDB" id="A0A2H5XDY8"/>
<feature type="chain" id="PRO_5014170402" evidence="1">
    <location>
        <begin position="23"/>
        <end position="661"/>
    </location>
</feature>
<dbReference type="Gene3D" id="2.60.40.10">
    <property type="entry name" value="Immunoglobulins"/>
    <property type="match status" value="1"/>
</dbReference>
<sequence length="661" mass="68936">MRWAGCALAIVLTGLVASVGTAQVVIVSPRDGETVRSRRLTVRVQKPTDDGYVMVWLDGKFVAAVSAPFEMTLDLAERDALTGSHTLRVVGVDKSHRVEGEAQVQFQVDLTGAGLAQGETQLTFQGRTGEIFSYSFRGVSETKVEVPTKAIRRKVPHLSSKLTFRWLQTVRDITVDRLLRLVRSVEEGTLEREAPIAPAGVGMGMMGGEAMAPMSGAPMGGPMMGAPWAGGVPAPMGAPMTGMPMASATNPTRLRLQPIESQRLGFLTLLPNGEVVTGQELPSVVRFITASIDLSTPARPLRIGEVWQGRMVLPRNLENLTLVGAPMGAGGFGGEEAVGPFGAPFPYGAPSGSAPYGPIAPGMGAPMGRPSSPMGMPGPLGVPNLPGAAVGATGTVERNADAFLADAPVIQVPAVHRLDGFEMWRDVLCARIVSRFKIAAELDIAGTQQAAGMGMGEGMTPMGAPMIGAPFRGGTPPMAGVPTGPMPFGGTTGQMPTARKLTGIGEGTRTLLFDLQNGRVVYAKVEVKVTFTTDYLSVLPLLQQTQQPSASMTGTPYGQPASPMPGAFGPGMAPMPGALGQPPMFRGMPGVGMESAPGAESPMPGAPSPPPYGTPFSGAPSAVTPPFRNVAAKVLYTYTVENTLEASGRLDMALKYLGSRH</sequence>
<dbReference type="InterPro" id="IPR013783">
    <property type="entry name" value="Ig-like_fold"/>
</dbReference>
<comment type="caution">
    <text evidence="2">The sequence shown here is derived from an EMBL/GenBank/DDBJ whole genome shotgun (WGS) entry which is preliminary data.</text>
</comment>
<name>A0A2H5XDY8_9BACT</name>
<feature type="signal peptide" evidence="1">
    <location>
        <begin position="1"/>
        <end position="22"/>
    </location>
</feature>
<protein>
    <submittedName>
        <fullName evidence="2">Uncharacterized protein</fullName>
    </submittedName>
</protein>
<evidence type="ECO:0000313" key="2">
    <source>
        <dbReference type="EMBL" id="GBC99392.1"/>
    </source>
</evidence>
<proteinExistence type="predicted"/>
<keyword evidence="1" id="KW-0732">Signal</keyword>
<gene>
    <name evidence="2" type="ORF">HRbin17_01916</name>
</gene>
<dbReference type="EMBL" id="BEHT01000026">
    <property type="protein sequence ID" value="GBC99392.1"/>
    <property type="molecule type" value="Genomic_DNA"/>
</dbReference>
<evidence type="ECO:0000313" key="3">
    <source>
        <dbReference type="Proteomes" id="UP000236173"/>
    </source>
</evidence>
<evidence type="ECO:0000256" key="1">
    <source>
        <dbReference type="SAM" id="SignalP"/>
    </source>
</evidence>